<proteinExistence type="predicted"/>
<gene>
    <name evidence="1" type="ORF">E2562_028807</name>
</gene>
<evidence type="ECO:0000313" key="1">
    <source>
        <dbReference type="EMBL" id="KAF0934798.1"/>
    </source>
</evidence>
<protein>
    <submittedName>
        <fullName evidence="1">Uncharacterized protein</fullName>
    </submittedName>
</protein>
<evidence type="ECO:0000313" key="2">
    <source>
        <dbReference type="Proteomes" id="UP000479710"/>
    </source>
</evidence>
<sequence length="85" mass="9142">MRHWDGDAGDRWEAIGQLKRAVAQVWQLARCGVVHVQGRSRWQGSLVGVRRHGIGIGGRQASMVVRHRCNDGIGTGDDGGGVASL</sequence>
<dbReference type="EMBL" id="SPHZ02000001">
    <property type="protein sequence ID" value="KAF0934798.1"/>
    <property type="molecule type" value="Genomic_DNA"/>
</dbReference>
<comment type="caution">
    <text evidence="1">The sequence shown here is derived from an EMBL/GenBank/DDBJ whole genome shotgun (WGS) entry which is preliminary data.</text>
</comment>
<accession>A0A6G1FCX8</accession>
<dbReference type="Proteomes" id="UP000479710">
    <property type="component" value="Unassembled WGS sequence"/>
</dbReference>
<organism evidence="1 2">
    <name type="scientific">Oryza meyeriana var. granulata</name>
    <dbReference type="NCBI Taxonomy" id="110450"/>
    <lineage>
        <taxon>Eukaryota</taxon>
        <taxon>Viridiplantae</taxon>
        <taxon>Streptophyta</taxon>
        <taxon>Embryophyta</taxon>
        <taxon>Tracheophyta</taxon>
        <taxon>Spermatophyta</taxon>
        <taxon>Magnoliopsida</taxon>
        <taxon>Liliopsida</taxon>
        <taxon>Poales</taxon>
        <taxon>Poaceae</taxon>
        <taxon>BOP clade</taxon>
        <taxon>Oryzoideae</taxon>
        <taxon>Oryzeae</taxon>
        <taxon>Oryzinae</taxon>
        <taxon>Oryza</taxon>
        <taxon>Oryza meyeriana</taxon>
    </lineage>
</organism>
<keyword evidence="2" id="KW-1185">Reference proteome</keyword>
<name>A0A6G1FCX8_9ORYZ</name>
<reference evidence="1 2" key="1">
    <citation type="submission" date="2019-11" db="EMBL/GenBank/DDBJ databases">
        <title>Whole genome sequence of Oryza granulata.</title>
        <authorList>
            <person name="Li W."/>
        </authorList>
    </citation>
    <scope>NUCLEOTIDE SEQUENCE [LARGE SCALE GENOMIC DNA]</scope>
    <source>
        <strain evidence="2">cv. Menghai</strain>
        <tissue evidence="1">Leaf</tissue>
    </source>
</reference>
<dbReference type="AlphaFoldDB" id="A0A6G1FCX8"/>